<dbReference type="InterPro" id="IPR050482">
    <property type="entry name" value="Sensor_HK_TwoCompSys"/>
</dbReference>
<dbReference type="GO" id="GO:0004673">
    <property type="term" value="F:protein histidine kinase activity"/>
    <property type="evidence" value="ECO:0007669"/>
    <property type="project" value="UniProtKB-EC"/>
</dbReference>
<keyword evidence="7" id="KW-0812">Transmembrane</keyword>
<accession>A0A0S4QVQ5</accession>
<dbReference type="InterPro" id="IPR036890">
    <property type="entry name" value="HATPase_C_sf"/>
</dbReference>
<organism evidence="9 10">
    <name type="scientific">Parafrankia irregularis</name>
    <dbReference type="NCBI Taxonomy" id="795642"/>
    <lineage>
        <taxon>Bacteria</taxon>
        <taxon>Bacillati</taxon>
        <taxon>Actinomycetota</taxon>
        <taxon>Actinomycetes</taxon>
        <taxon>Frankiales</taxon>
        <taxon>Frankiaceae</taxon>
        <taxon>Parafrankia</taxon>
    </lineage>
</organism>
<dbReference type="Gene3D" id="3.30.565.10">
    <property type="entry name" value="Histidine kinase-like ATPase, C-terminal domain"/>
    <property type="match status" value="1"/>
</dbReference>
<keyword evidence="4 9" id="KW-0418">Kinase</keyword>
<evidence type="ECO:0000256" key="7">
    <source>
        <dbReference type="SAM" id="Phobius"/>
    </source>
</evidence>
<gene>
    <name evidence="9" type="ORF">Ga0074812_12789</name>
</gene>
<evidence type="ECO:0000313" key="9">
    <source>
        <dbReference type="EMBL" id="CUU59412.1"/>
    </source>
</evidence>
<dbReference type="SUPFAM" id="SSF55874">
    <property type="entry name" value="ATPase domain of HSP90 chaperone/DNA topoisomerase II/histidine kinase"/>
    <property type="match status" value="1"/>
</dbReference>
<evidence type="ECO:0000313" key="10">
    <source>
        <dbReference type="Proteomes" id="UP000198802"/>
    </source>
</evidence>
<keyword evidence="5" id="KW-0902">Two-component regulatory system</keyword>
<dbReference type="CDD" id="cd16917">
    <property type="entry name" value="HATPase_UhpB-NarQ-NarX-like"/>
    <property type="match status" value="1"/>
</dbReference>
<evidence type="ECO:0000256" key="2">
    <source>
        <dbReference type="ARBA" id="ARBA00012438"/>
    </source>
</evidence>
<feature type="region of interest" description="Disordered" evidence="6">
    <location>
        <begin position="1"/>
        <end position="40"/>
    </location>
</feature>
<evidence type="ECO:0000259" key="8">
    <source>
        <dbReference type="PROSITE" id="PS50109"/>
    </source>
</evidence>
<feature type="transmembrane region" description="Helical" evidence="7">
    <location>
        <begin position="47"/>
        <end position="71"/>
    </location>
</feature>
<feature type="transmembrane region" description="Helical" evidence="7">
    <location>
        <begin position="225"/>
        <end position="246"/>
    </location>
</feature>
<comment type="catalytic activity">
    <reaction evidence="1">
        <text>ATP + protein L-histidine = ADP + protein N-phospho-L-histidine.</text>
        <dbReference type="EC" id="2.7.13.3"/>
    </reaction>
</comment>
<dbReference type="AlphaFoldDB" id="A0A0S4QVQ5"/>
<keyword evidence="3" id="KW-0808">Transferase</keyword>
<reference evidence="10" key="1">
    <citation type="submission" date="2015-11" db="EMBL/GenBank/DDBJ databases">
        <authorList>
            <person name="Varghese N."/>
        </authorList>
    </citation>
    <scope>NUCLEOTIDE SEQUENCE [LARGE SCALE GENOMIC DNA]</scope>
    <source>
        <strain evidence="10">DSM 45899</strain>
    </source>
</reference>
<dbReference type="PANTHER" id="PTHR24421:SF10">
    <property type="entry name" value="NITRATE_NITRITE SENSOR PROTEIN NARQ"/>
    <property type="match status" value="1"/>
</dbReference>
<dbReference type="PROSITE" id="PS50109">
    <property type="entry name" value="HIS_KIN"/>
    <property type="match status" value="1"/>
</dbReference>
<dbReference type="Pfam" id="PF02518">
    <property type="entry name" value="HATPase_c"/>
    <property type="match status" value="1"/>
</dbReference>
<dbReference type="SMART" id="SM00387">
    <property type="entry name" value="HATPase_c"/>
    <property type="match status" value="1"/>
</dbReference>
<evidence type="ECO:0000256" key="5">
    <source>
        <dbReference type="ARBA" id="ARBA00023012"/>
    </source>
</evidence>
<evidence type="ECO:0000256" key="6">
    <source>
        <dbReference type="SAM" id="MobiDB-lite"/>
    </source>
</evidence>
<dbReference type="Proteomes" id="UP000198802">
    <property type="component" value="Unassembled WGS sequence"/>
</dbReference>
<feature type="region of interest" description="Disordered" evidence="6">
    <location>
        <begin position="488"/>
        <end position="526"/>
    </location>
</feature>
<dbReference type="InterPro" id="IPR005467">
    <property type="entry name" value="His_kinase_dom"/>
</dbReference>
<keyword evidence="10" id="KW-1185">Reference proteome</keyword>
<name>A0A0S4QVQ5_9ACTN</name>
<dbReference type="RefSeq" id="WP_091283489.1">
    <property type="nucleotide sequence ID" value="NZ_FAOZ01000027.1"/>
</dbReference>
<keyword evidence="7" id="KW-0472">Membrane</keyword>
<dbReference type="InterPro" id="IPR003594">
    <property type="entry name" value="HATPase_dom"/>
</dbReference>
<feature type="region of interest" description="Disordered" evidence="6">
    <location>
        <begin position="306"/>
        <end position="330"/>
    </location>
</feature>
<keyword evidence="7" id="KW-1133">Transmembrane helix</keyword>
<dbReference type="EC" id="2.7.13.3" evidence="2"/>
<dbReference type="GO" id="GO:0000160">
    <property type="term" value="P:phosphorelay signal transduction system"/>
    <property type="evidence" value="ECO:0007669"/>
    <property type="project" value="UniProtKB-KW"/>
</dbReference>
<proteinExistence type="predicted"/>
<dbReference type="PANTHER" id="PTHR24421">
    <property type="entry name" value="NITRATE/NITRITE SENSOR PROTEIN NARX-RELATED"/>
    <property type="match status" value="1"/>
</dbReference>
<feature type="compositionally biased region" description="Low complexity" evidence="6">
    <location>
        <begin position="306"/>
        <end position="324"/>
    </location>
</feature>
<dbReference type="EMBL" id="FAOZ01000027">
    <property type="protein sequence ID" value="CUU59412.1"/>
    <property type="molecule type" value="Genomic_DNA"/>
</dbReference>
<protein>
    <recommendedName>
        <fullName evidence="2">histidine kinase</fullName>
        <ecNumber evidence="2">2.7.13.3</ecNumber>
    </recommendedName>
</protein>
<evidence type="ECO:0000256" key="1">
    <source>
        <dbReference type="ARBA" id="ARBA00000085"/>
    </source>
</evidence>
<feature type="compositionally biased region" description="Basic residues" evidence="6">
    <location>
        <begin position="511"/>
        <end position="526"/>
    </location>
</feature>
<feature type="compositionally biased region" description="Low complexity" evidence="6">
    <location>
        <begin position="11"/>
        <end position="35"/>
    </location>
</feature>
<feature type="domain" description="Histidine kinase" evidence="8">
    <location>
        <begin position="413"/>
        <end position="506"/>
    </location>
</feature>
<sequence>MTATQRPSTPPTAGDDTADAAGADAAASVTPAPSRGRPRERPVVRRVVLRHVVVAAVMSVFLSALVVAGLWRFAQDQSRENAEQVAAQVAATVLGPMARHDYSRPDGFDRADLRDRMTPFLSAGMIDRVKLFTVRGDRATIVFSDDPQLEGRTGYRAPSMTDRLQAGGVVVKQVPRDTAHQYETSLPGSRLEVFFGFLDAAGSPTHLELYIPVRPAWIARQATGVLLPVLLAGTVLLTAAMMPLSIAMARRVERDRAETRAARRYGLAAAQLTRERLARRLHDHVIPSLAAAGLLLDRARIDRAPIAPSRPPSAAGPAPPAAGATGAGGTAGAGGAGSDLVLAHVQGLLAREAQELRAMLTELLTSAPPDTDIRAALHLLAAEILTTGLEPEPVVTVIVEDPCEVDSQTASILCQVATELLRNIARHAAARTVQVRVSTPPGDQARTVELHVTDDGAGFDPAVAAPPDHIGLRLVHRLLTDHDGRLTVTSAPGAGTTATVTMSAGPPRSGGGHRPRAPWPRRGRPR</sequence>
<evidence type="ECO:0000256" key="4">
    <source>
        <dbReference type="ARBA" id="ARBA00022777"/>
    </source>
</evidence>
<evidence type="ECO:0000256" key="3">
    <source>
        <dbReference type="ARBA" id="ARBA00022679"/>
    </source>
</evidence>